<dbReference type="Proteomes" id="UP001519332">
    <property type="component" value="Unassembled WGS sequence"/>
</dbReference>
<keyword evidence="3" id="KW-1185">Reference proteome</keyword>
<dbReference type="RefSeq" id="WP_209644229.1">
    <property type="nucleotide sequence ID" value="NZ_JAGINW010000001.1"/>
</dbReference>
<dbReference type="PRINTS" id="PR00080">
    <property type="entry name" value="SDRFAMILY"/>
</dbReference>
<proteinExistence type="inferred from homology"/>
<gene>
    <name evidence="2" type="ORF">JOF56_007641</name>
</gene>
<dbReference type="PANTHER" id="PTHR42879:SF2">
    <property type="entry name" value="3-OXOACYL-[ACYL-CARRIER-PROTEIN] REDUCTASE FABG"/>
    <property type="match status" value="1"/>
</dbReference>
<dbReference type="EMBL" id="JAGINW010000001">
    <property type="protein sequence ID" value="MBP2327256.1"/>
    <property type="molecule type" value="Genomic_DNA"/>
</dbReference>
<evidence type="ECO:0000256" key="1">
    <source>
        <dbReference type="ARBA" id="ARBA00006484"/>
    </source>
</evidence>
<dbReference type="CDD" id="cd05233">
    <property type="entry name" value="SDR_c"/>
    <property type="match status" value="1"/>
</dbReference>
<dbReference type="GO" id="GO:0004316">
    <property type="term" value="F:3-oxoacyl-[acyl-carrier-protein] reductase (NADPH) activity"/>
    <property type="evidence" value="ECO:0007669"/>
    <property type="project" value="UniProtKB-EC"/>
</dbReference>
<dbReference type="InterPro" id="IPR020904">
    <property type="entry name" value="Sc_DH/Rdtase_CS"/>
</dbReference>
<dbReference type="PANTHER" id="PTHR42879">
    <property type="entry name" value="3-OXOACYL-(ACYL-CARRIER-PROTEIN) REDUCTASE"/>
    <property type="match status" value="1"/>
</dbReference>
<dbReference type="Gene3D" id="3.40.50.720">
    <property type="entry name" value="NAD(P)-binding Rossmann-like Domain"/>
    <property type="match status" value="1"/>
</dbReference>
<protein>
    <submittedName>
        <fullName evidence="2">3-oxoacyl-[acyl-carrier protein] reductase</fullName>
        <ecNumber evidence="2">1.1.1.100</ecNumber>
    </submittedName>
</protein>
<reference evidence="2 3" key="1">
    <citation type="submission" date="2021-03" db="EMBL/GenBank/DDBJ databases">
        <title>Sequencing the genomes of 1000 actinobacteria strains.</title>
        <authorList>
            <person name="Klenk H.-P."/>
        </authorList>
    </citation>
    <scope>NUCLEOTIDE SEQUENCE [LARGE SCALE GENOMIC DNA]</scope>
    <source>
        <strain evidence="2 3">DSM 46670</strain>
    </source>
</reference>
<dbReference type="PRINTS" id="PR00081">
    <property type="entry name" value="GDHRDH"/>
</dbReference>
<dbReference type="InterPro" id="IPR050259">
    <property type="entry name" value="SDR"/>
</dbReference>
<sequence length="250" mass="26721">MDLGLKGRKALVTGGTRGVGRGIVLALARAGVDVITCHRQTGEVADSLERELKEIGGQHAVLRADLGDPQQAAGLMDECASRFGHLDLVVNNAAAISHIPYAELPLDEWQRIVDINLTAVHLVIQRALPLLREGSSVVSVSSKSIEVGIPLRAHYTATKAALHGLNRTLAREFGARGIRFNILSLGMIHTEAVDALPAEQRDQMLERYSKMISLGRMGKPDEVAGAVLWLASDLSRYVTGGVVPVDGGIS</sequence>
<comment type="similarity">
    <text evidence="1">Belongs to the short-chain dehydrogenases/reductases (SDR) family.</text>
</comment>
<evidence type="ECO:0000313" key="2">
    <source>
        <dbReference type="EMBL" id="MBP2327256.1"/>
    </source>
</evidence>
<dbReference type="SUPFAM" id="SSF51735">
    <property type="entry name" value="NAD(P)-binding Rossmann-fold domains"/>
    <property type="match status" value="1"/>
</dbReference>
<comment type="caution">
    <text evidence="2">The sequence shown here is derived from an EMBL/GenBank/DDBJ whole genome shotgun (WGS) entry which is preliminary data.</text>
</comment>
<dbReference type="EC" id="1.1.1.100" evidence="2"/>
<name>A0ABS4TS84_9PSEU</name>
<accession>A0ABS4TS84</accession>
<organism evidence="2 3">
    <name type="scientific">Kibdelosporangium banguiense</name>
    <dbReference type="NCBI Taxonomy" id="1365924"/>
    <lineage>
        <taxon>Bacteria</taxon>
        <taxon>Bacillati</taxon>
        <taxon>Actinomycetota</taxon>
        <taxon>Actinomycetes</taxon>
        <taxon>Pseudonocardiales</taxon>
        <taxon>Pseudonocardiaceae</taxon>
        <taxon>Kibdelosporangium</taxon>
    </lineage>
</organism>
<keyword evidence="2" id="KW-0560">Oxidoreductase</keyword>
<dbReference type="Pfam" id="PF13561">
    <property type="entry name" value="adh_short_C2"/>
    <property type="match status" value="1"/>
</dbReference>
<evidence type="ECO:0000313" key="3">
    <source>
        <dbReference type="Proteomes" id="UP001519332"/>
    </source>
</evidence>
<dbReference type="PROSITE" id="PS00061">
    <property type="entry name" value="ADH_SHORT"/>
    <property type="match status" value="1"/>
</dbReference>
<dbReference type="InterPro" id="IPR036291">
    <property type="entry name" value="NAD(P)-bd_dom_sf"/>
</dbReference>
<dbReference type="InterPro" id="IPR002347">
    <property type="entry name" value="SDR_fam"/>
</dbReference>